<accession>A0A5C9A0V1</accession>
<dbReference type="InterPro" id="IPR017462">
    <property type="entry name" value="Sulphur_relay_TusC/DsrF"/>
</dbReference>
<dbReference type="NCBIfam" id="TIGR03010">
    <property type="entry name" value="sulf_tusC_dsrF"/>
    <property type="match status" value="1"/>
</dbReference>
<dbReference type="RefSeq" id="WP_148069042.1">
    <property type="nucleotide sequence ID" value="NZ_VRZA01000004.1"/>
</dbReference>
<organism evidence="2 3">
    <name type="scientific">Parahaliea maris</name>
    <dbReference type="NCBI Taxonomy" id="2716870"/>
    <lineage>
        <taxon>Bacteria</taxon>
        <taxon>Pseudomonadati</taxon>
        <taxon>Pseudomonadota</taxon>
        <taxon>Gammaproteobacteria</taxon>
        <taxon>Cellvibrionales</taxon>
        <taxon>Halieaceae</taxon>
        <taxon>Parahaliea</taxon>
    </lineage>
</organism>
<dbReference type="EMBL" id="VRZA01000004">
    <property type="protein sequence ID" value="TXS93041.1"/>
    <property type="molecule type" value="Genomic_DNA"/>
</dbReference>
<dbReference type="NCBIfam" id="NF001238">
    <property type="entry name" value="PRK00211.1"/>
    <property type="match status" value="1"/>
</dbReference>
<dbReference type="Gene3D" id="3.40.1260.10">
    <property type="entry name" value="DsrEFH-like"/>
    <property type="match status" value="1"/>
</dbReference>
<dbReference type="InterPro" id="IPR027396">
    <property type="entry name" value="DsrEFH-like"/>
</dbReference>
<proteinExistence type="inferred from homology"/>
<comment type="caution">
    <text evidence="2">The sequence shown here is derived from an EMBL/GenBank/DDBJ whole genome shotgun (WGS) entry which is preliminary data.</text>
</comment>
<dbReference type="InterPro" id="IPR003787">
    <property type="entry name" value="Sulphur_relay_DsrE/F-like"/>
</dbReference>
<evidence type="ECO:0000313" key="2">
    <source>
        <dbReference type="EMBL" id="TXS93041.1"/>
    </source>
</evidence>
<dbReference type="Proteomes" id="UP000321039">
    <property type="component" value="Unassembled WGS sequence"/>
</dbReference>
<dbReference type="PANTHER" id="PTHR38780:SF1">
    <property type="entry name" value="PROTEIN TUSC"/>
    <property type="match status" value="1"/>
</dbReference>
<keyword evidence="3" id="KW-1185">Reference proteome</keyword>
<dbReference type="PANTHER" id="PTHR38780">
    <property type="entry name" value="PROTEIN TUSC"/>
    <property type="match status" value="1"/>
</dbReference>
<sequence length="120" mass="12853">MSAVKLLLVCRHAPYGNSLARSTLDTALAAGAFDMAPTLLFMAEGVLQLLPEQDPTDVGTRNHRKVLDSLPLYDIDQLYVDGAALAEYGLTDMPLPEGAVVVDGDGMRKLLQAADHLLGF</sequence>
<dbReference type="GO" id="GO:0016740">
    <property type="term" value="F:transferase activity"/>
    <property type="evidence" value="ECO:0007669"/>
    <property type="project" value="UniProtKB-KW"/>
</dbReference>
<evidence type="ECO:0000313" key="3">
    <source>
        <dbReference type="Proteomes" id="UP000321039"/>
    </source>
</evidence>
<keyword evidence="2" id="KW-0808">Transferase</keyword>
<protein>
    <submittedName>
        <fullName evidence="2">Sulfurtransferase complex subunit TusC</fullName>
    </submittedName>
</protein>
<name>A0A5C9A0V1_9GAMM</name>
<comment type="similarity">
    <text evidence="1">Belongs to the DsrF/TusC family.</text>
</comment>
<dbReference type="Pfam" id="PF02635">
    <property type="entry name" value="DsrE"/>
    <property type="match status" value="1"/>
</dbReference>
<dbReference type="SUPFAM" id="SSF75169">
    <property type="entry name" value="DsrEFH-like"/>
    <property type="match status" value="1"/>
</dbReference>
<reference evidence="2 3" key="1">
    <citation type="submission" date="2019-08" db="EMBL/GenBank/DDBJ databases">
        <title>Parahaliea maris sp. nov., isolated from the surface seawater.</title>
        <authorList>
            <person name="Liu Y."/>
        </authorList>
    </citation>
    <scope>NUCLEOTIDE SEQUENCE [LARGE SCALE GENOMIC DNA]</scope>
    <source>
        <strain evidence="2 3">HSLHS9</strain>
    </source>
</reference>
<gene>
    <name evidence="2" type="primary">tusC</name>
    <name evidence="2" type="ORF">FV139_13920</name>
</gene>
<evidence type="ECO:0000256" key="1">
    <source>
        <dbReference type="ARBA" id="ARBA00005996"/>
    </source>
</evidence>
<dbReference type="AlphaFoldDB" id="A0A5C9A0V1"/>